<dbReference type="Pfam" id="PF00990">
    <property type="entry name" value="GGDEF"/>
    <property type="match status" value="1"/>
</dbReference>
<organism evidence="6">
    <name type="scientific">uncultured Stenotrophomonas sp</name>
    <dbReference type="NCBI Taxonomy" id="165438"/>
    <lineage>
        <taxon>Bacteria</taxon>
        <taxon>Pseudomonadati</taxon>
        <taxon>Pseudomonadota</taxon>
        <taxon>Gammaproteobacteria</taxon>
        <taxon>Lysobacterales</taxon>
        <taxon>Lysobacteraceae</taxon>
        <taxon>Stenotrophomonas</taxon>
        <taxon>environmental samples</taxon>
    </lineage>
</organism>
<dbReference type="InterPro" id="IPR052155">
    <property type="entry name" value="Biofilm_reg_signaling"/>
</dbReference>
<feature type="transmembrane region" description="Helical" evidence="1">
    <location>
        <begin position="186"/>
        <end position="206"/>
    </location>
</feature>
<keyword evidence="1" id="KW-1133">Transmembrane helix</keyword>
<feature type="domain" description="GGDEF" evidence="4">
    <location>
        <begin position="342"/>
        <end position="473"/>
    </location>
</feature>
<evidence type="ECO:0008006" key="7">
    <source>
        <dbReference type="Google" id="ProtNLM"/>
    </source>
</evidence>
<dbReference type="InterPro" id="IPR043128">
    <property type="entry name" value="Rev_trsase/Diguanyl_cyclase"/>
</dbReference>
<dbReference type="AlphaFoldDB" id="A0A1Y5Q1E0"/>
<keyword evidence="1" id="KW-0472">Membrane</keyword>
<evidence type="ECO:0000256" key="1">
    <source>
        <dbReference type="PROSITE-ProRule" id="PRU00244"/>
    </source>
</evidence>
<evidence type="ECO:0000259" key="4">
    <source>
        <dbReference type="PROSITE" id="PS50887"/>
    </source>
</evidence>
<feature type="transmembrane region" description="Helical" evidence="1">
    <location>
        <begin position="52"/>
        <end position="72"/>
    </location>
</feature>
<feature type="transmembrane region" description="Helical" evidence="1">
    <location>
        <begin position="153"/>
        <end position="174"/>
    </location>
</feature>
<dbReference type="InterPro" id="IPR005330">
    <property type="entry name" value="MHYT_dom"/>
</dbReference>
<dbReference type="PROSITE" id="PS50924">
    <property type="entry name" value="MHYT"/>
    <property type="match status" value="1"/>
</dbReference>
<feature type="domain" description="EAL" evidence="3">
    <location>
        <begin position="482"/>
        <end position="735"/>
    </location>
</feature>
<dbReference type="SMART" id="SM00052">
    <property type="entry name" value="EAL"/>
    <property type="match status" value="1"/>
</dbReference>
<proteinExistence type="predicted"/>
<feature type="transmembrane region" description="Helical" evidence="1">
    <location>
        <begin position="218"/>
        <end position="239"/>
    </location>
</feature>
<dbReference type="PROSITE" id="PS50883">
    <property type="entry name" value="EAL"/>
    <property type="match status" value="1"/>
</dbReference>
<dbReference type="InterPro" id="IPR029787">
    <property type="entry name" value="Nucleotide_cyclase"/>
</dbReference>
<protein>
    <recommendedName>
        <fullName evidence="7">Diguanylate cyclase/phosphodiesterase</fullName>
    </recommendedName>
</protein>
<feature type="region of interest" description="Disordered" evidence="2">
    <location>
        <begin position="9"/>
        <end position="31"/>
    </location>
</feature>
<evidence type="ECO:0000256" key="2">
    <source>
        <dbReference type="SAM" id="MobiDB-lite"/>
    </source>
</evidence>
<dbReference type="SUPFAM" id="SSF55073">
    <property type="entry name" value="Nucleotide cyclase"/>
    <property type="match status" value="1"/>
</dbReference>
<feature type="transmembrane region" description="Helical" evidence="1">
    <location>
        <begin position="259"/>
        <end position="281"/>
    </location>
</feature>
<dbReference type="CDD" id="cd01949">
    <property type="entry name" value="GGDEF"/>
    <property type="match status" value="1"/>
</dbReference>
<dbReference type="NCBIfam" id="TIGR00254">
    <property type="entry name" value="GGDEF"/>
    <property type="match status" value="1"/>
</dbReference>
<evidence type="ECO:0000259" key="3">
    <source>
        <dbReference type="PROSITE" id="PS50883"/>
    </source>
</evidence>
<dbReference type="CDD" id="cd01948">
    <property type="entry name" value="EAL"/>
    <property type="match status" value="1"/>
</dbReference>
<evidence type="ECO:0000313" key="6">
    <source>
        <dbReference type="EMBL" id="SBV36108.1"/>
    </source>
</evidence>
<dbReference type="EMBL" id="FLTS01000001">
    <property type="protein sequence ID" value="SBV36108.1"/>
    <property type="molecule type" value="Genomic_DNA"/>
</dbReference>
<sequence length="735" mass="78345">MYQGAIASVAKARDSPPTGGGGKAAGNEEFAPRQLPRRYRGNQVLAGSHDPLLVALSVVVAVLASFTALDMATRVNAAPTRRAALPWLLAGGIAMGTGIWSMHFVGMLAFRLPIPLGYDPWTTLQSLLAAVAASLFALWLVSLPTLPRLRLVLGGLLMGLGIAWMHYVGMAALHMQPAIDYEPVRFALSVLVAMAAAWAALFIAFRLRAAQRALPLRFAAATVMGLAIVGMHYTGMAAARFPAGAVCGAAQRGGIGGGWLAAGVVLLTVAVMLVVLVVSLFEQRRQARLLQLRNTTLAASLDEAQRELLHASRHDALTGLPNRQLAHEHIASLLRQCMREGRICAVMVLDLDDFGHINRAFGPQAGDAVMADVAARLRQALPAGGVAGRLGGDRYVAAAPLENADAATALAQRLLGTLAAVQVAGHGLHVSGSLGMALQPLPGDCATQRVAQAETALAHARQAGPNHHAHYAEWMDAGAAHEQQLLDDLRTAIGTPQLSLHYQPRVWADNGRVCCAEALLRWRHPQHGPLPSLRVVRLAERHGLMEALGQWALDEACRQLRCWQDAGHRDWQVSVNLSTQQLASPVLVDSVRRCLEQNDLPAAQLLLEIDETSAVHASTDAPGPLHALAALGVGIAIDNFGGGNASLLHLRRLPASRILLHPAFVQTLEERDENATLLAAVVALGHALDMEVGAKGIETPRQRIQVEQLGCDQLQGHQIGRPASAEQFIRLYGSH</sequence>
<dbReference type="PROSITE" id="PS50887">
    <property type="entry name" value="GGDEF"/>
    <property type="match status" value="1"/>
</dbReference>
<gene>
    <name evidence="6" type="ORF">STPYR_11038</name>
</gene>
<dbReference type="InterPro" id="IPR000160">
    <property type="entry name" value="GGDEF_dom"/>
</dbReference>
<feature type="transmembrane region" description="Helical" evidence="1">
    <location>
        <begin position="84"/>
        <end position="110"/>
    </location>
</feature>
<dbReference type="SUPFAM" id="SSF141868">
    <property type="entry name" value="EAL domain-like"/>
    <property type="match status" value="1"/>
</dbReference>
<dbReference type="PANTHER" id="PTHR44757:SF2">
    <property type="entry name" value="BIOFILM ARCHITECTURE MAINTENANCE PROTEIN MBAA"/>
    <property type="match status" value="1"/>
</dbReference>
<reference evidence="6" key="1">
    <citation type="submission" date="2016-03" db="EMBL/GenBank/DDBJ databases">
        <authorList>
            <person name="Ploux O."/>
        </authorList>
    </citation>
    <scope>NUCLEOTIDE SEQUENCE</scope>
    <source>
        <strain evidence="6">UC10</strain>
    </source>
</reference>
<dbReference type="GO" id="GO:0016020">
    <property type="term" value="C:membrane"/>
    <property type="evidence" value="ECO:0007669"/>
    <property type="project" value="UniProtKB-UniRule"/>
</dbReference>
<dbReference type="Gene3D" id="3.30.70.270">
    <property type="match status" value="1"/>
</dbReference>
<dbReference type="Pfam" id="PF00563">
    <property type="entry name" value="EAL"/>
    <property type="match status" value="1"/>
</dbReference>
<dbReference type="InterPro" id="IPR035919">
    <property type="entry name" value="EAL_sf"/>
</dbReference>
<dbReference type="Gene3D" id="3.20.20.450">
    <property type="entry name" value="EAL domain"/>
    <property type="match status" value="1"/>
</dbReference>
<feature type="transmembrane region" description="Helical" evidence="1">
    <location>
        <begin position="122"/>
        <end position="141"/>
    </location>
</feature>
<feature type="domain" description="MHYT" evidence="5">
    <location>
        <begin position="49"/>
        <end position="242"/>
    </location>
</feature>
<dbReference type="SMART" id="SM00267">
    <property type="entry name" value="GGDEF"/>
    <property type="match status" value="1"/>
</dbReference>
<keyword evidence="1" id="KW-0812">Transmembrane</keyword>
<dbReference type="PANTHER" id="PTHR44757">
    <property type="entry name" value="DIGUANYLATE CYCLASE DGCP"/>
    <property type="match status" value="1"/>
</dbReference>
<dbReference type="Pfam" id="PF03707">
    <property type="entry name" value="MHYT"/>
    <property type="match status" value="3"/>
</dbReference>
<evidence type="ECO:0000259" key="5">
    <source>
        <dbReference type="PROSITE" id="PS50924"/>
    </source>
</evidence>
<name>A0A1Y5Q1E0_9GAMM</name>
<accession>A0A1Y5Q1E0</accession>
<dbReference type="InterPro" id="IPR001633">
    <property type="entry name" value="EAL_dom"/>
</dbReference>